<evidence type="ECO:0000256" key="4">
    <source>
        <dbReference type="ARBA" id="ARBA00022670"/>
    </source>
</evidence>
<dbReference type="SUPFAM" id="SSF50156">
    <property type="entry name" value="PDZ domain-like"/>
    <property type="match status" value="1"/>
</dbReference>
<feature type="transmembrane region" description="Helical" evidence="11">
    <location>
        <begin position="392"/>
        <end position="410"/>
    </location>
</feature>
<dbReference type="RefSeq" id="WP_114981444.1">
    <property type="nucleotide sequence ID" value="NZ_BJYO01000006.1"/>
</dbReference>
<dbReference type="CDD" id="cd06163">
    <property type="entry name" value="S2P-M50_PDZ_RseP-like"/>
    <property type="match status" value="1"/>
</dbReference>
<dbReference type="Pfam" id="PF17820">
    <property type="entry name" value="PDZ_6"/>
    <property type="match status" value="1"/>
</dbReference>
<evidence type="ECO:0000256" key="1">
    <source>
        <dbReference type="ARBA" id="ARBA00001947"/>
    </source>
</evidence>
<evidence type="ECO:0000256" key="7">
    <source>
        <dbReference type="ARBA" id="ARBA00022833"/>
    </source>
</evidence>
<dbReference type="GO" id="GO:0016020">
    <property type="term" value="C:membrane"/>
    <property type="evidence" value="ECO:0007669"/>
    <property type="project" value="UniProtKB-SubCell"/>
</dbReference>
<dbReference type="Pfam" id="PF02163">
    <property type="entry name" value="Peptidase_M50"/>
    <property type="match status" value="1"/>
</dbReference>
<dbReference type="InterPro" id="IPR004387">
    <property type="entry name" value="Pept_M50_Zn"/>
</dbReference>
<proteinExistence type="inferred from homology"/>
<dbReference type="KEGG" id="wso:WSWS_00333"/>
<keyword evidence="10 11" id="KW-0472">Membrane</keyword>
<dbReference type="GO" id="GO:0046872">
    <property type="term" value="F:metal ion binding"/>
    <property type="evidence" value="ECO:0007669"/>
    <property type="project" value="UniProtKB-KW"/>
</dbReference>
<evidence type="ECO:0000313" key="12">
    <source>
        <dbReference type="EMBL" id="RDL01582.1"/>
    </source>
</evidence>
<dbReference type="CDD" id="cd23081">
    <property type="entry name" value="cpPDZ_EcRseP-like"/>
    <property type="match status" value="1"/>
</dbReference>
<evidence type="ECO:0000256" key="10">
    <source>
        <dbReference type="ARBA" id="ARBA00023136"/>
    </source>
</evidence>
<gene>
    <name evidence="12" type="ORF">DFP99_1488</name>
</gene>
<evidence type="ECO:0000256" key="6">
    <source>
        <dbReference type="ARBA" id="ARBA00022801"/>
    </source>
</evidence>
<name>A0A288QSL4_9LACO</name>
<dbReference type="GO" id="GO:0004222">
    <property type="term" value="F:metalloendopeptidase activity"/>
    <property type="evidence" value="ECO:0007669"/>
    <property type="project" value="InterPro"/>
</dbReference>
<feature type="transmembrane region" description="Helical" evidence="11">
    <location>
        <begin position="6"/>
        <end position="24"/>
    </location>
</feature>
<dbReference type="EC" id="3.4.24.-" evidence="11"/>
<dbReference type="InterPro" id="IPR008915">
    <property type="entry name" value="Peptidase_M50"/>
</dbReference>
<keyword evidence="6 11" id="KW-0378">Hydrolase</keyword>
<comment type="caution">
    <text evidence="12">The sequence shown here is derived from an EMBL/GenBank/DDBJ whole genome shotgun (WGS) entry which is preliminary data.</text>
</comment>
<dbReference type="InterPro" id="IPR041489">
    <property type="entry name" value="PDZ_6"/>
</dbReference>
<dbReference type="PANTHER" id="PTHR42837">
    <property type="entry name" value="REGULATOR OF SIGMA-E PROTEASE RSEP"/>
    <property type="match status" value="1"/>
</dbReference>
<evidence type="ECO:0000313" key="13">
    <source>
        <dbReference type="Proteomes" id="UP000254912"/>
    </source>
</evidence>
<organism evidence="12 13">
    <name type="scientific">Weissella soli</name>
    <dbReference type="NCBI Taxonomy" id="155866"/>
    <lineage>
        <taxon>Bacteria</taxon>
        <taxon>Bacillati</taxon>
        <taxon>Bacillota</taxon>
        <taxon>Bacilli</taxon>
        <taxon>Lactobacillales</taxon>
        <taxon>Lactobacillaceae</taxon>
        <taxon>Weissella</taxon>
    </lineage>
</organism>
<evidence type="ECO:0000256" key="8">
    <source>
        <dbReference type="ARBA" id="ARBA00022989"/>
    </source>
</evidence>
<dbReference type="InterPro" id="IPR001478">
    <property type="entry name" value="PDZ"/>
</dbReference>
<comment type="cofactor">
    <cofactor evidence="1 11">
        <name>Zn(2+)</name>
        <dbReference type="ChEBI" id="CHEBI:29105"/>
    </cofactor>
</comment>
<protein>
    <recommendedName>
        <fullName evidence="11">Zinc metalloprotease</fullName>
        <ecNumber evidence="11">3.4.24.-</ecNumber>
    </recommendedName>
</protein>
<evidence type="ECO:0000256" key="9">
    <source>
        <dbReference type="ARBA" id="ARBA00023049"/>
    </source>
</evidence>
<dbReference type="GeneID" id="94545543"/>
<keyword evidence="4 12" id="KW-0645">Protease</keyword>
<dbReference type="PANTHER" id="PTHR42837:SF2">
    <property type="entry name" value="MEMBRANE METALLOPROTEASE ARASP2, CHLOROPLASTIC-RELATED"/>
    <property type="match status" value="1"/>
</dbReference>
<keyword evidence="7 11" id="KW-0862">Zinc</keyword>
<reference evidence="12 13" key="1">
    <citation type="submission" date="2018-07" db="EMBL/GenBank/DDBJ databases">
        <title>Genomic Encyclopedia of Type Strains, Phase III (KMG-III): the genomes of soil and plant-associated and newly described type strains.</title>
        <authorList>
            <person name="Whitman W."/>
        </authorList>
    </citation>
    <scope>NUCLEOTIDE SEQUENCE [LARGE SCALE GENOMIC DNA]</scope>
    <source>
        <strain evidence="12 13">CECT 7031</strain>
    </source>
</reference>
<keyword evidence="8 11" id="KW-1133">Transmembrane helix</keyword>
<keyword evidence="13" id="KW-1185">Reference proteome</keyword>
<comment type="subcellular location">
    <subcellularLocation>
        <location evidence="2">Membrane</location>
        <topology evidence="2">Multi-pass membrane protein</topology>
    </subcellularLocation>
</comment>
<dbReference type="GO" id="GO:0006508">
    <property type="term" value="P:proteolysis"/>
    <property type="evidence" value="ECO:0007669"/>
    <property type="project" value="UniProtKB-KW"/>
</dbReference>
<keyword evidence="11" id="KW-0479">Metal-binding</keyword>
<dbReference type="InterPro" id="IPR036034">
    <property type="entry name" value="PDZ_sf"/>
</dbReference>
<keyword evidence="9 11" id="KW-0482">Metalloprotease</keyword>
<dbReference type="Gene3D" id="2.30.42.10">
    <property type="match status" value="1"/>
</dbReference>
<accession>A0A288QSL4</accession>
<comment type="similarity">
    <text evidence="3 11">Belongs to the peptidase M50B family.</text>
</comment>
<evidence type="ECO:0000256" key="3">
    <source>
        <dbReference type="ARBA" id="ARBA00007931"/>
    </source>
</evidence>
<keyword evidence="5 11" id="KW-0812">Transmembrane</keyword>
<feature type="transmembrane region" description="Helical" evidence="11">
    <location>
        <begin position="340"/>
        <end position="362"/>
    </location>
</feature>
<dbReference type="NCBIfam" id="TIGR00054">
    <property type="entry name" value="RIP metalloprotease RseP"/>
    <property type="match status" value="1"/>
</dbReference>
<evidence type="ECO:0000256" key="5">
    <source>
        <dbReference type="ARBA" id="ARBA00022692"/>
    </source>
</evidence>
<evidence type="ECO:0000256" key="11">
    <source>
        <dbReference type="RuleBase" id="RU362031"/>
    </source>
</evidence>
<dbReference type="AlphaFoldDB" id="A0A288QSL4"/>
<evidence type="ECO:0000256" key="2">
    <source>
        <dbReference type="ARBA" id="ARBA00004141"/>
    </source>
</evidence>
<feature type="transmembrane region" description="Helical" evidence="11">
    <location>
        <begin position="171"/>
        <end position="196"/>
    </location>
</feature>
<dbReference type="Proteomes" id="UP000254912">
    <property type="component" value="Unassembled WGS sequence"/>
</dbReference>
<dbReference type="SMART" id="SM00228">
    <property type="entry name" value="PDZ"/>
    <property type="match status" value="1"/>
</dbReference>
<dbReference type="EMBL" id="QRAS01000004">
    <property type="protein sequence ID" value="RDL01582.1"/>
    <property type="molecule type" value="Genomic_DNA"/>
</dbReference>
<sequence>MIGVIAFIFVFGVVTGVHEFGHFYTAKKAGVRVREFSIGMGWKLFQTSRGDTTYTIRLLPIGAYVRMAGNAEMDDHPVRPGMSAVVVVADGVVQRINLSDKVELVGGQAIIIDSIDLVDDLHIAGYLADDDTNLVRWPVDHDAHVIEEDGTELIIAPRDTHFESAKLWQRALINFAGPFMNFVFAVLLFIGLAFAIPGVTTTTLDTVQKNAPAYQAGLRSGDTIKKIDGTTVKTWQGMQDTIQALPGKTVTVTYERQGQTFKKQVHVKTVKSGATKIGQIGVTSKLTKSIGARVQYGFATTGQAFTQLFRAIKALIAAPSLNQLGGPVSIYKTTETVSTFGFLALLSFMAWLSVNLGLMNLFPIPVLDGGKLALNAVEAIIRRPISEKVQTGVTLIGVALVLMLMVAVTWNDIMRYFIN</sequence>